<organism evidence="8 9">
    <name type="scientific">Bacteroides stercorirosoris</name>
    <dbReference type="NCBI Taxonomy" id="871324"/>
    <lineage>
        <taxon>Bacteria</taxon>
        <taxon>Pseudomonadati</taxon>
        <taxon>Bacteroidota</taxon>
        <taxon>Bacteroidia</taxon>
        <taxon>Bacteroidales</taxon>
        <taxon>Bacteroidaceae</taxon>
        <taxon>Bacteroides</taxon>
    </lineage>
</organism>
<dbReference type="InterPro" id="IPR012334">
    <property type="entry name" value="Pectin_lyas_fold"/>
</dbReference>
<keyword evidence="9" id="KW-1185">Reference proteome</keyword>
<dbReference type="SUPFAM" id="SSF51126">
    <property type="entry name" value="Pectin lyase-like"/>
    <property type="match status" value="1"/>
</dbReference>
<evidence type="ECO:0000259" key="6">
    <source>
        <dbReference type="Pfam" id="PF18370"/>
    </source>
</evidence>
<dbReference type="RefSeq" id="WP_025835301.1">
    <property type="nucleotide sequence ID" value="NZ_FQZN01000042.1"/>
</dbReference>
<dbReference type="InterPro" id="IPR028994">
    <property type="entry name" value="Integrin_alpha_N"/>
</dbReference>
<dbReference type="InterPro" id="IPR024535">
    <property type="entry name" value="RHGA/B-epi-like_pectate_lyase"/>
</dbReference>
<evidence type="ECO:0000256" key="4">
    <source>
        <dbReference type="RuleBase" id="RU361169"/>
    </source>
</evidence>
<dbReference type="GO" id="GO:0005975">
    <property type="term" value="P:carbohydrate metabolic process"/>
    <property type="evidence" value="ECO:0007669"/>
    <property type="project" value="InterPro"/>
</dbReference>
<protein>
    <submittedName>
        <fullName evidence="8">Polygalacturonase</fullName>
    </submittedName>
</protein>
<name>A0A1M6KWR3_9BACE</name>
<evidence type="ECO:0000259" key="5">
    <source>
        <dbReference type="Pfam" id="PF12708"/>
    </source>
</evidence>
<dbReference type="eggNOG" id="COG3401">
    <property type="taxonomic scope" value="Bacteria"/>
</dbReference>
<dbReference type="Gene3D" id="2.60.40.10">
    <property type="entry name" value="Immunoglobulins"/>
    <property type="match status" value="1"/>
</dbReference>
<feature type="domain" description="Rhamnogalacturonase A/B/Epimerase-like pectate lyase" evidence="5">
    <location>
        <begin position="57"/>
        <end position="109"/>
    </location>
</feature>
<sequence>MKKPFLKSLGSIAAIAIIAIGLSGAIPAPKYKTVTVSAPFPMEPIKEFIFPDRDFPITKYGAVADGKTNNTKAISRAITACNRAGGGRVVIPAGEWLTGPIHFKSNVNLHLAENAVLRFTDNPDDYLPAVMTSWEGMECYNYSPLVYAFNCENIAITGTGTLQPIMDTWRKWFKCPQLHMDALAELYTMASTDVPVKERQMAKGENNLRPHLIHFNRCQNVLLDQFKIRESPFWTIHLYLCDGGIVRNLDVRAHGHNNDGVDLEMSRNFLVENCKFDQGDDAVVIKAGRNQDAWRLDTPCENIVIRNCDIIKGHTLLGIGSEMSGGIRNVYMHDCAAPDSVFRLFFAKTNHRRGGFIENIHMENVKAGKMQRILEIDTDVLYQWRNLVPTYEERITRIDGLYMNNVSCERTEAIYDLKGDAKLPAKNVFIKNVHAGEVTKFIKNVQNVENVVEENMTYDRFRNAANAPAYDYSKLQKEKLGRGVVAIRENPSEVAISWRYLSSDPENTAFNLYRDGKKIAEVSANTGTFYRDTYKSKKSATYTVKPIVNGKETGHIEGAYTLPAKAPIGYINIPLDTPADGVTPSGQKYTYMPNDASIGDVDGDGEYEIILKWDPSNAHDNAHDGYTGNVLFDCYRLNGEKLWRIDMGHNVRAGAHYTQFMVYDFDGDGRAEIIMKTSDGTVDGQGNVIGDAAADYREPGDPRRNQGRILTGNEYLTVFNGHTGAAMKTINYVPERGNLEDWGDNRANRSDRFLAAVAYLDGIRPSAVMCRGYYTRTVLVAFDWDGKDLKQRWIFDSNTPGNGAYAGQGNHNLRVADVDGDGCDEIIYGSCAIDNNGKGLYSTRMGHGDAIHLTKFSPSMKGLQVWDCHENKRDGSSFRDAATGEVYFQVKSGIDVGRCMAADIDPTNPGVEMWSWESKGLRNIKGEVVNPNIKTFSINMAVWWDGDLLRELLNKNVVSKYDWEAGVCKPLVTFTGAVSNNGTKANPCLQGDITGDWREEVLLRSEDNKSLRLYVSPVATDYRFHTFLEDPVYRISIATQNVAYNQPTQPGFYFGPDLKGKFRGYEFK</sequence>
<evidence type="ECO:0000259" key="7">
    <source>
        <dbReference type="Pfam" id="PF21348"/>
    </source>
</evidence>
<dbReference type="eggNOG" id="COG5434">
    <property type="taxonomic scope" value="Bacteria"/>
</dbReference>
<dbReference type="InterPro" id="IPR013783">
    <property type="entry name" value="Ig-like_fold"/>
</dbReference>
<dbReference type="CDD" id="cd10318">
    <property type="entry name" value="RGL11"/>
    <property type="match status" value="1"/>
</dbReference>
<dbReference type="PANTHER" id="PTHR43118:SF1">
    <property type="entry name" value="RHAMNOGALACTURONAN LYASE (EUROFUNG)"/>
    <property type="match status" value="1"/>
</dbReference>
<evidence type="ECO:0000256" key="3">
    <source>
        <dbReference type="ARBA" id="ARBA00023295"/>
    </source>
</evidence>
<accession>A0A1M6KWR3</accession>
<dbReference type="InterPro" id="IPR041624">
    <property type="entry name" value="RGI_lyase"/>
</dbReference>
<evidence type="ECO:0000256" key="2">
    <source>
        <dbReference type="ARBA" id="ARBA00022801"/>
    </source>
</evidence>
<reference evidence="9" key="1">
    <citation type="submission" date="2016-11" db="EMBL/GenBank/DDBJ databases">
        <authorList>
            <person name="Varghese N."/>
            <person name="Submissions S."/>
        </authorList>
    </citation>
    <scope>NUCLEOTIDE SEQUENCE [LARGE SCALE GENOMIC DNA]</scope>
    <source>
        <strain evidence="9">DSM 26884</strain>
    </source>
</reference>
<dbReference type="SUPFAM" id="SSF69318">
    <property type="entry name" value="Integrin alpha N-terminal domain"/>
    <property type="match status" value="1"/>
</dbReference>
<evidence type="ECO:0000256" key="1">
    <source>
        <dbReference type="ARBA" id="ARBA00008834"/>
    </source>
</evidence>
<keyword evidence="3 4" id="KW-0326">Glycosidase</keyword>
<dbReference type="Gene3D" id="2.160.20.10">
    <property type="entry name" value="Single-stranded right-handed beta-helix, Pectin lyase-like"/>
    <property type="match status" value="1"/>
</dbReference>
<evidence type="ECO:0000313" key="8">
    <source>
        <dbReference type="EMBL" id="SHJ63401.1"/>
    </source>
</evidence>
<evidence type="ECO:0000313" key="9">
    <source>
        <dbReference type="Proteomes" id="UP000184192"/>
    </source>
</evidence>
<keyword evidence="2 4" id="KW-0378">Hydrolase</keyword>
<dbReference type="EMBL" id="FQZN01000042">
    <property type="protein sequence ID" value="SHJ63401.1"/>
    <property type="molecule type" value="Genomic_DNA"/>
</dbReference>
<dbReference type="AlphaFoldDB" id="A0A1M6KWR3"/>
<dbReference type="GO" id="GO:0004650">
    <property type="term" value="F:polygalacturonase activity"/>
    <property type="evidence" value="ECO:0007669"/>
    <property type="project" value="InterPro"/>
</dbReference>
<dbReference type="Pfam" id="PF21348">
    <property type="entry name" value="RGL11_C"/>
    <property type="match status" value="1"/>
</dbReference>
<feature type="domain" description="Rhamnogalacturonan I lyase beta-sheet" evidence="6">
    <location>
        <begin position="476"/>
        <end position="556"/>
    </location>
</feature>
<feature type="domain" description="Rhamnogalacturonan lyase family 11 C-terminal" evidence="7">
    <location>
        <begin position="570"/>
        <end position="1059"/>
    </location>
</feature>
<dbReference type="Proteomes" id="UP000184192">
    <property type="component" value="Unassembled WGS sequence"/>
</dbReference>
<dbReference type="InterPro" id="IPR034641">
    <property type="entry name" value="RGL11"/>
</dbReference>
<dbReference type="InterPro" id="IPR011050">
    <property type="entry name" value="Pectin_lyase_fold/virulence"/>
</dbReference>
<gene>
    <name evidence="8" type="ORF">SAMN05444350_1426</name>
</gene>
<comment type="similarity">
    <text evidence="1 4">Belongs to the glycosyl hydrolase 28 family.</text>
</comment>
<dbReference type="GeneID" id="92715212"/>
<dbReference type="Pfam" id="PF18370">
    <property type="entry name" value="RGI_lyase"/>
    <property type="match status" value="1"/>
</dbReference>
<dbReference type="PANTHER" id="PTHR43118">
    <property type="entry name" value="RHAMNOGALACTURONAN LYASE (EUROFUNG)"/>
    <property type="match status" value="1"/>
</dbReference>
<dbReference type="Pfam" id="PF00295">
    <property type="entry name" value="Glyco_hydro_28"/>
    <property type="match status" value="1"/>
</dbReference>
<dbReference type="InterPro" id="IPR049366">
    <property type="entry name" value="RGL11_C"/>
</dbReference>
<dbReference type="Pfam" id="PF12708">
    <property type="entry name" value="Pect-lyase_RHGA_epim"/>
    <property type="match status" value="1"/>
</dbReference>
<proteinExistence type="inferred from homology"/>
<dbReference type="InterPro" id="IPR000743">
    <property type="entry name" value="Glyco_hydro_28"/>
</dbReference>